<dbReference type="Proteomes" id="UP001140453">
    <property type="component" value="Unassembled WGS sequence"/>
</dbReference>
<comment type="caution">
    <text evidence="1">The sequence shown here is derived from an EMBL/GenBank/DDBJ whole genome shotgun (WGS) entry which is preliminary data.</text>
</comment>
<evidence type="ECO:0000313" key="2">
    <source>
        <dbReference type="Proteomes" id="UP001140453"/>
    </source>
</evidence>
<name>A0A9W8YNK4_9PEZI</name>
<evidence type="ECO:0008006" key="3">
    <source>
        <dbReference type="Google" id="ProtNLM"/>
    </source>
</evidence>
<dbReference type="EMBL" id="JAPEVB010000005">
    <property type="protein sequence ID" value="KAJ4388138.1"/>
    <property type="molecule type" value="Genomic_DNA"/>
</dbReference>
<dbReference type="AlphaFoldDB" id="A0A9W8YNK4"/>
<reference evidence="1" key="1">
    <citation type="submission" date="2022-10" db="EMBL/GenBank/DDBJ databases">
        <title>Tapping the CABI collections for fungal endophytes: first genome assemblies for Collariella, Neodidymelliopsis, Ascochyta clinopodiicola, Didymella pomorum, Didymosphaeria variabile, Neocosmospora piperis and Neocucurbitaria cava.</title>
        <authorList>
            <person name="Hill R."/>
        </authorList>
    </citation>
    <scope>NUCLEOTIDE SEQUENCE</scope>
    <source>
        <strain evidence="1">IMI 355082</strain>
    </source>
</reference>
<sequence>MLDDVQSFHHLFDTIIRTGWSERIWLVQENVLNRYSRVIGVPKLLPREHIGRGRDAYMNLNGNSVEPYAESRRQTLPGLHEALWTHWDRQCRDDRDKVYVLLGVVSYAKEMGIVPKYDKPPA</sequence>
<accession>A0A9W8YNK4</accession>
<keyword evidence="2" id="KW-1185">Reference proteome</keyword>
<proteinExistence type="predicted"/>
<evidence type="ECO:0000313" key="1">
    <source>
        <dbReference type="EMBL" id="KAJ4388138.1"/>
    </source>
</evidence>
<protein>
    <recommendedName>
        <fullName evidence="3">Heterokaryon incompatibility domain-containing protein</fullName>
    </recommendedName>
</protein>
<gene>
    <name evidence="1" type="ORF">N0V93_008743</name>
</gene>
<organism evidence="1 2">
    <name type="scientific">Gnomoniopsis smithogilvyi</name>
    <dbReference type="NCBI Taxonomy" id="1191159"/>
    <lineage>
        <taxon>Eukaryota</taxon>
        <taxon>Fungi</taxon>
        <taxon>Dikarya</taxon>
        <taxon>Ascomycota</taxon>
        <taxon>Pezizomycotina</taxon>
        <taxon>Sordariomycetes</taxon>
        <taxon>Sordariomycetidae</taxon>
        <taxon>Diaporthales</taxon>
        <taxon>Gnomoniaceae</taxon>
        <taxon>Gnomoniopsis</taxon>
    </lineage>
</organism>